<dbReference type="EMBL" id="BLIN01000001">
    <property type="protein sequence ID" value="GFE03848.1"/>
    <property type="molecule type" value="Genomic_DNA"/>
</dbReference>
<comment type="caution">
    <text evidence="6">The sequence shown here is derived from an EMBL/GenBank/DDBJ whole genome shotgun (WGS) entry which is preliminary data.</text>
</comment>
<gene>
    <name evidence="6" type="ORF">Scani_01160</name>
</gene>
<dbReference type="PANTHER" id="PTHR43585">
    <property type="entry name" value="FUMIPYRROLE BIOSYNTHESIS PROTEIN C"/>
    <property type="match status" value="1"/>
</dbReference>
<evidence type="ECO:0000256" key="3">
    <source>
        <dbReference type="ARBA" id="ARBA00022840"/>
    </source>
</evidence>
<dbReference type="SMART" id="SM01209">
    <property type="entry name" value="GARS_A"/>
    <property type="match status" value="1"/>
</dbReference>
<keyword evidence="3 4" id="KW-0067">ATP-binding</keyword>
<dbReference type="Gene3D" id="3.30.470.20">
    <property type="entry name" value="ATP-grasp fold, B domain"/>
    <property type="match status" value="1"/>
</dbReference>
<dbReference type="SUPFAM" id="SSF56059">
    <property type="entry name" value="Glutathione synthetase ATP-binding domain-like"/>
    <property type="match status" value="1"/>
</dbReference>
<feature type="domain" description="ATP-grasp" evidence="5">
    <location>
        <begin position="123"/>
        <end position="321"/>
    </location>
</feature>
<organism evidence="6 7">
    <name type="scientific">Streptomyces caniferus</name>
    <dbReference type="NCBI Taxonomy" id="285557"/>
    <lineage>
        <taxon>Bacteria</taxon>
        <taxon>Bacillati</taxon>
        <taxon>Actinomycetota</taxon>
        <taxon>Actinomycetes</taxon>
        <taxon>Kitasatosporales</taxon>
        <taxon>Streptomycetaceae</taxon>
        <taxon>Streptomyces</taxon>
    </lineage>
</organism>
<evidence type="ECO:0000256" key="4">
    <source>
        <dbReference type="PROSITE-ProRule" id="PRU00409"/>
    </source>
</evidence>
<keyword evidence="2 4" id="KW-0547">Nucleotide-binding</keyword>
<dbReference type="GO" id="GO:0005524">
    <property type="term" value="F:ATP binding"/>
    <property type="evidence" value="ECO:0007669"/>
    <property type="project" value="UniProtKB-UniRule"/>
</dbReference>
<evidence type="ECO:0000256" key="1">
    <source>
        <dbReference type="ARBA" id="ARBA00022598"/>
    </source>
</evidence>
<dbReference type="PANTHER" id="PTHR43585:SF2">
    <property type="entry name" value="ATP-GRASP ENZYME FSQD"/>
    <property type="match status" value="1"/>
</dbReference>
<evidence type="ECO:0000256" key="2">
    <source>
        <dbReference type="ARBA" id="ARBA00022741"/>
    </source>
</evidence>
<proteinExistence type="predicted"/>
<dbReference type="GO" id="GO:0016874">
    <property type="term" value="F:ligase activity"/>
    <property type="evidence" value="ECO:0007669"/>
    <property type="project" value="UniProtKB-KW"/>
</dbReference>
<accession>A0A640RYF7</accession>
<dbReference type="GO" id="GO:0046872">
    <property type="term" value="F:metal ion binding"/>
    <property type="evidence" value="ECO:0007669"/>
    <property type="project" value="InterPro"/>
</dbReference>
<dbReference type="RefSeq" id="WP_246295381.1">
    <property type="nucleotide sequence ID" value="NZ_BAAATH010000014.1"/>
</dbReference>
<keyword evidence="1" id="KW-0436">Ligase</keyword>
<reference evidence="6 7" key="1">
    <citation type="submission" date="2019-12" db="EMBL/GenBank/DDBJ databases">
        <title>Whole genome shotgun sequence of Streptomyces caniferus NBRC 15389.</title>
        <authorList>
            <person name="Ichikawa N."/>
            <person name="Kimura A."/>
            <person name="Kitahashi Y."/>
            <person name="Komaki H."/>
            <person name="Tamura T."/>
        </authorList>
    </citation>
    <scope>NUCLEOTIDE SEQUENCE [LARGE SCALE GENOMIC DNA]</scope>
    <source>
        <strain evidence="6 7">NBRC 15389</strain>
    </source>
</reference>
<dbReference type="PROSITE" id="PS50975">
    <property type="entry name" value="ATP_GRASP"/>
    <property type="match status" value="1"/>
</dbReference>
<dbReference type="InterPro" id="IPR052032">
    <property type="entry name" value="ATP-dep_AA_Ligase"/>
</dbReference>
<dbReference type="InterPro" id="IPR011761">
    <property type="entry name" value="ATP-grasp"/>
</dbReference>
<evidence type="ECO:0000313" key="7">
    <source>
        <dbReference type="Proteomes" id="UP000435837"/>
    </source>
</evidence>
<evidence type="ECO:0000259" key="5">
    <source>
        <dbReference type="PROSITE" id="PS50975"/>
    </source>
</evidence>
<evidence type="ECO:0000313" key="6">
    <source>
        <dbReference type="EMBL" id="GFE03848.1"/>
    </source>
</evidence>
<dbReference type="AlphaFoldDB" id="A0A640RYF7"/>
<dbReference type="Proteomes" id="UP000435837">
    <property type="component" value="Unassembled WGS sequence"/>
</dbReference>
<dbReference type="Pfam" id="PF13535">
    <property type="entry name" value="ATP-grasp_4"/>
    <property type="match status" value="1"/>
</dbReference>
<name>A0A640RYF7_9ACTN</name>
<sequence>MTTNTTPSGQPQPGKPLLLMVGSGGREWREYVLRAIVTRYRLHLLCPAPPSWEKPYIDGYTVVDTLDAPAMADVARASGETFAGVLTYEETRVESAAELATSLGLRTSPRAAVNACRDKYLGRVALKEAGVPQAESIAVADLAQARAAAERIGYPVVVKPRALSASCGVTFVAGPHELADAYREAGRIWFDEVPRSEAPILIEEFLDGPEISVEALCRDGQLTALFVARKELGYAPGFEEVGHTVRADDPLLHDENLLKVLQDAHTAVGLTDTVTHTELRLTARGPKVVEINARIGGDRIPYLGGLVTGMEIGLVAADLAAGVVPEIPQPTGSSTAAVRFLYPERDLKLEAIEIDEAALPASIHEVLPLADPGKELWLPPVDNARSRYALVITVSESEKDCAAALDKAAAAITARGIPLS</sequence>
<protein>
    <submittedName>
        <fullName evidence="6">Carboxylase</fullName>
    </submittedName>
</protein>